<evidence type="ECO:0000313" key="3">
    <source>
        <dbReference type="EMBL" id="MEQ3362851.1"/>
    </source>
</evidence>
<gene>
    <name evidence="3" type="ORF">AAA083_07670</name>
</gene>
<dbReference type="EMBL" id="JBBNOP010000005">
    <property type="protein sequence ID" value="MEQ3362851.1"/>
    <property type="molecule type" value="Genomic_DNA"/>
</dbReference>
<dbReference type="Pfam" id="PF01177">
    <property type="entry name" value="Asp_Glu_race"/>
    <property type="match status" value="1"/>
</dbReference>
<evidence type="ECO:0000256" key="2">
    <source>
        <dbReference type="ARBA" id="ARBA00023235"/>
    </source>
</evidence>
<keyword evidence="2 3" id="KW-0413">Isomerase</keyword>
<dbReference type="SUPFAM" id="SSF53681">
    <property type="entry name" value="Aspartate/glutamate racemase"/>
    <property type="match status" value="2"/>
</dbReference>
<dbReference type="GO" id="GO:0016853">
    <property type="term" value="F:isomerase activity"/>
    <property type="evidence" value="ECO:0007669"/>
    <property type="project" value="UniProtKB-KW"/>
</dbReference>
<dbReference type="RefSeq" id="WP_102375092.1">
    <property type="nucleotide sequence ID" value="NZ_JBBNOP010000005.1"/>
</dbReference>
<comment type="similarity">
    <text evidence="1">Belongs to the aspartate/glutamate racemases family.</text>
</comment>
<dbReference type="NCBIfam" id="TIGR00035">
    <property type="entry name" value="asp_race"/>
    <property type="match status" value="1"/>
</dbReference>
<dbReference type="PANTHER" id="PTHR21198:SF7">
    <property type="entry name" value="ASPARTATE-GLUTAMATE RACEMASE FAMILY"/>
    <property type="match status" value="1"/>
</dbReference>
<dbReference type="InterPro" id="IPR015942">
    <property type="entry name" value="Asp/Glu/hydantoin_racemase"/>
</dbReference>
<keyword evidence="4" id="KW-1185">Reference proteome</keyword>
<accession>A0ABV1JCP1</accession>
<evidence type="ECO:0000313" key="4">
    <source>
        <dbReference type="Proteomes" id="UP001487305"/>
    </source>
</evidence>
<protein>
    <submittedName>
        <fullName evidence="3">Amino acid racemase</fullName>
        <ecNumber evidence="3">5.1.1.-</ecNumber>
    </submittedName>
</protein>
<dbReference type="InterPro" id="IPR001920">
    <property type="entry name" value="Asp/Glu_race"/>
</dbReference>
<comment type="caution">
    <text evidence="3">The sequence shown here is derived from an EMBL/GenBank/DDBJ whole genome shotgun (WGS) entry which is preliminary data.</text>
</comment>
<evidence type="ECO:0000256" key="1">
    <source>
        <dbReference type="ARBA" id="ARBA00007847"/>
    </source>
</evidence>
<dbReference type="EC" id="5.1.1.-" evidence="3"/>
<dbReference type="Gene3D" id="3.40.50.1860">
    <property type="match status" value="2"/>
</dbReference>
<organism evidence="3 4">
    <name type="scientific">Raoultibacter massiliensis</name>
    <dbReference type="NCBI Taxonomy" id="1852371"/>
    <lineage>
        <taxon>Bacteria</taxon>
        <taxon>Bacillati</taxon>
        <taxon>Actinomycetota</taxon>
        <taxon>Coriobacteriia</taxon>
        <taxon>Eggerthellales</taxon>
        <taxon>Eggerthellaceae</taxon>
        <taxon>Raoultibacter</taxon>
    </lineage>
</organism>
<dbReference type="InterPro" id="IPR004380">
    <property type="entry name" value="Asp_race"/>
</dbReference>
<reference evidence="3 4" key="1">
    <citation type="submission" date="2024-04" db="EMBL/GenBank/DDBJ databases">
        <title>Human intestinal bacterial collection.</title>
        <authorList>
            <person name="Pauvert C."/>
            <person name="Hitch T.C.A."/>
            <person name="Clavel T."/>
        </authorList>
    </citation>
    <scope>NUCLEOTIDE SEQUENCE [LARGE SCALE GENOMIC DNA]</scope>
    <source>
        <strain evidence="3 4">CLA-KB-H42</strain>
    </source>
</reference>
<proteinExistence type="inferred from homology"/>
<dbReference type="Proteomes" id="UP001487305">
    <property type="component" value="Unassembled WGS sequence"/>
</dbReference>
<name>A0ABV1JCP1_9ACTN</name>
<sequence length="232" mass="25718">MKKLGILGGMGPESTLLYYEQIAMRYNARFATGMFPLMTIEALDMYEAVGYCKAGEFDKLLDYLLKGVRNLEAAGAEVGVLASNTPHVVFDELQSRAKIPLISIVETTCRAVASRGFGRVAWLGTGFAMGHPYFKEAFARRGIEAVSPEGRDLERIDAIIADELEFGVILEESRREIDAVLEKMRRESGIEAAVLGCTELPLMYADALAPVFLFDTVELHIDAIMDYLFEDN</sequence>
<dbReference type="PANTHER" id="PTHR21198">
    <property type="entry name" value="GLUTAMATE RACEMASE"/>
    <property type="match status" value="1"/>
</dbReference>